<feature type="domain" description="BTB" evidence="1">
    <location>
        <begin position="159"/>
        <end position="222"/>
    </location>
</feature>
<dbReference type="InterPro" id="IPR000210">
    <property type="entry name" value="BTB/POZ_dom"/>
</dbReference>
<proteinExistence type="predicted"/>
<gene>
    <name evidence="2" type="ORF">KUF71_013259</name>
</gene>
<name>A0AAE1HP79_9NEOP</name>
<protein>
    <submittedName>
        <fullName evidence="2">Protein roadkill</fullName>
    </submittedName>
</protein>
<accession>A0AAE1HP79</accession>
<dbReference type="CDD" id="cd18186">
    <property type="entry name" value="BTB_POZ_ZBTB_KLHL-like"/>
    <property type="match status" value="1"/>
</dbReference>
<dbReference type="Pfam" id="PF00651">
    <property type="entry name" value="BTB"/>
    <property type="match status" value="1"/>
</dbReference>
<dbReference type="SMART" id="SM00225">
    <property type="entry name" value="BTB"/>
    <property type="match status" value="1"/>
</dbReference>
<dbReference type="InterPro" id="IPR011333">
    <property type="entry name" value="SKP1/BTB/POZ_sf"/>
</dbReference>
<evidence type="ECO:0000259" key="1">
    <source>
        <dbReference type="PROSITE" id="PS50097"/>
    </source>
</evidence>
<reference evidence="2" key="1">
    <citation type="submission" date="2021-07" db="EMBL/GenBank/DDBJ databases">
        <authorList>
            <person name="Catto M.A."/>
            <person name="Jacobson A."/>
            <person name="Kennedy G."/>
            <person name="Labadie P."/>
            <person name="Hunt B.G."/>
            <person name="Srinivasan R."/>
        </authorList>
    </citation>
    <scope>NUCLEOTIDE SEQUENCE</scope>
    <source>
        <strain evidence="2">PL_HMW_Pooled</strain>
        <tissue evidence="2">Head</tissue>
    </source>
</reference>
<sequence>MITKRFCIPTPAKEGIYEELVPDIIVNVGHHEWRWSLKFQVTVDIGSRFNLKGYCVMYDVKHPSSRATARWGAHFKSIDSNNWTSKADLPCKERLFQQCYRWIILEYHKLHANEFDWIFELEVEDGKIELAPDAKLFKGASHATLSQSFDSLLQSGLLSDVKLCSEGKAIPAHRAILAARSEFFKAKFKPEWNEETVAIDVSPPVLKEMLRYMYSGSFGESVDIISLLIAADMYLITDLCNELKERIEEGLKLGKPIAPIFEMLKLSVLHNSKHLRSIVLRYISDNREKVLKSKEWTKFQQAHRKEAAEVALDLVNMIG</sequence>
<reference evidence="2" key="2">
    <citation type="journal article" date="2023" name="BMC Genomics">
        <title>Pest status, molecular evolution, and epigenetic factors derived from the genome assembly of Frankliniella fusca, a thysanopteran phytovirus vector.</title>
        <authorList>
            <person name="Catto M.A."/>
            <person name="Labadie P.E."/>
            <person name="Jacobson A.L."/>
            <person name="Kennedy G.G."/>
            <person name="Srinivasan R."/>
            <person name="Hunt B.G."/>
        </authorList>
    </citation>
    <scope>NUCLEOTIDE SEQUENCE</scope>
    <source>
        <strain evidence="2">PL_HMW_Pooled</strain>
    </source>
</reference>
<dbReference type="AlphaFoldDB" id="A0AAE1HP79"/>
<dbReference type="PANTHER" id="PTHR24413">
    <property type="entry name" value="SPECKLE-TYPE POZ PROTEIN"/>
    <property type="match status" value="1"/>
</dbReference>
<evidence type="ECO:0000313" key="3">
    <source>
        <dbReference type="Proteomes" id="UP001219518"/>
    </source>
</evidence>
<keyword evidence="3" id="KW-1185">Reference proteome</keyword>
<dbReference type="SUPFAM" id="SSF54695">
    <property type="entry name" value="POZ domain"/>
    <property type="match status" value="1"/>
</dbReference>
<dbReference type="EMBL" id="JAHWGI010001208">
    <property type="protein sequence ID" value="KAK3924986.1"/>
    <property type="molecule type" value="Genomic_DNA"/>
</dbReference>
<organism evidence="2 3">
    <name type="scientific">Frankliniella fusca</name>
    <dbReference type="NCBI Taxonomy" id="407009"/>
    <lineage>
        <taxon>Eukaryota</taxon>
        <taxon>Metazoa</taxon>
        <taxon>Ecdysozoa</taxon>
        <taxon>Arthropoda</taxon>
        <taxon>Hexapoda</taxon>
        <taxon>Insecta</taxon>
        <taxon>Pterygota</taxon>
        <taxon>Neoptera</taxon>
        <taxon>Paraneoptera</taxon>
        <taxon>Thysanoptera</taxon>
        <taxon>Terebrantia</taxon>
        <taxon>Thripoidea</taxon>
        <taxon>Thripidae</taxon>
        <taxon>Frankliniella</taxon>
    </lineage>
</organism>
<evidence type="ECO:0000313" key="2">
    <source>
        <dbReference type="EMBL" id="KAK3924986.1"/>
    </source>
</evidence>
<dbReference type="PROSITE" id="PS50097">
    <property type="entry name" value="BTB"/>
    <property type="match status" value="1"/>
</dbReference>
<dbReference type="Gene3D" id="3.30.710.10">
    <property type="entry name" value="Potassium Channel Kv1.1, Chain A"/>
    <property type="match status" value="1"/>
</dbReference>
<dbReference type="Proteomes" id="UP001219518">
    <property type="component" value="Unassembled WGS sequence"/>
</dbReference>
<comment type="caution">
    <text evidence="2">The sequence shown here is derived from an EMBL/GenBank/DDBJ whole genome shotgun (WGS) entry which is preliminary data.</text>
</comment>
<dbReference type="CDD" id="cd14733">
    <property type="entry name" value="BACK"/>
    <property type="match status" value="1"/>
</dbReference>
<dbReference type="Gene3D" id="1.25.40.420">
    <property type="match status" value="1"/>
</dbReference>